<keyword evidence="4" id="KW-1185">Reference proteome</keyword>
<evidence type="ECO:0000313" key="4">
    <source>
        <dbReference type="Proteomes" id="UP000192927"/>
    </source>
</evidence>
<evidence type="ECO:0000256" key="1">
    <source>
        <dbReference type="SAM" id="MobiDB-lite"/>
    </source>
</evidence>
<feature type="compositionally biased region" description="Basic residues" evidence="1">
    <location>
        <begin position="369"/>
        <end position="382"/>
    </location>
</feature>
<dbReference type="PANTHER" id="PTHR13490:SF0">
    <property type="entry name" value="SMALL RIBOSOMAL SUBUNIT PROTEIN MS35"/>
    <property type="match status" value="1"/>
</dbReference>
<dbReference type="GO" id="GO:0032543">
    <property type="term" value="P:mitochondrial translation"/>
    <property type="evidence" value="ECO:0007669"/>
    <property type="project" value="InterPro"/>
</dbReference>
<dbReference type="InterPro" id="IPR039848">
    <property type="entry name" value="Ribosomal_mS35_mt"/>
</dbReference>
<keyword evidence="3" id="KW-0687">Ribonucleoprotein</keyword>
<feature type="domain" description="Small ribosomal subunit protein mS35 mitochondrial conserved" evidence="2">
    <location>
        <begin position="188"/>
        <end position="309"/>
    </location>
</feature>
<keyword evidence="3" id="KW-0689">Ribosomal protein</keyword>
<proteinExistence type="predicted"/>
<evidence type="ECO:0000313" key="3">
    <source>
        <dbReference type="EMBL" id="SLM36274.1"/>
    </source>
</evidence>
<sequence length="382" mass="43596">MATALKRLGFAPLRCTCRTLPRRRTQPLTTPFRSFTTTIGYRDEDDDEVRPSRPSPPATFAASLHPDDRIFYDSISLSDRQEFERNARQLEEHMTSPGVESDLSAEVSSAIQTAAEELYEPEYQEAKPKPGLLAMGDVDELDQAEDDVWANDDMTSLAHGELEQHRELRDYARIAAWEMPLLSKLAKPFEPPAADRPLRFRYTTYMGETHPAAAKVVLEFCTRDLGALSEAQRIKLVKLVGVRYNPETDVVKMSSDIFPKQAQNKRYLGDLVDTLMAEAKNTDDMFEDVPLDFRHHKWKRKLVFPEQWKMTEQRRKQLEADRAGRAEEERKRVEDGRVVQGGRLIEAMLRVAPVVESRVVVEAQQGVKGKGKGKAKRPKRLD</sequence>
<feature type="region of interest" description="Disordered" evidence="1">
    <location>
        <begin position="363"/>
        <end position="382"/>
    </location>
</feature>
<dbReference type="InterPro" id="IPR019349">
    <property type="entry name" value="Ribosomal_mS35_mit"/>
</dbReference>
<dbReference type="Proteomes" id="UP000192927">
    <property type="component" value="Unassembled WGS sequence"/>
</dbReference>
<protein>
    <submittedName>
        <fullName evidence="3">Ribosomal protein S24/S35, mitochondrial, conserved domain</fullName>
    </submittedName>
</protein>
<organism evidence="3 4">
    <name type="scientific">Lasallia pustulata</name>
    <dbReference type="NCBI Taxonomy" id="136370"/>
    <lineage>
        <taxon>Eukaryota</taxon>
        <taxon>Fungi</taxon>
        <taxon>Dikarya</taxon>
        <taxon>Ascomycota</taxon>
        <taxon>Pezizomycotina</taxon>
        <taxon>Lecanoromycetes</taxon>
        <taxon>OSLEUM clade</taxon>
        <taxon>Umbilicariomycetidae</taxon>
        <taxon>Umbilicariales</taxon>
        <taxon>Umbilicariaceae</taxon>
        <taxon>Lasallia</taxon>
    </lineage>
</organism>
<feature type="region of interest" description="Disordered" evidence="1">
    <location>
        <begin position="41"/>
        <end position="63"/>
    </location>
</feature>
<dbReference type="AlphaFoldDB" id="A0A1W5CZH3"/>
<name>A0A1W5CZH3_9LECA</name>
<dbReference type="GO" id="GO:0003735">
    <property type="term" value="F:structural constituent of ribosome"/>
    <property type="evidence" value="ECO:0007669"/>
    <property type="project" value="InterPro"/>
</dbReference>
<dbReference type="EMBL" id="FWEW01001019">
    <property type="protein sequence ID" value="SLM36274.1"/>
    <property type="molecule type" value="Genomic_DNA"/>
</dbReference>
<reference evidence="4" key="1">
    <citation type="submission" date="2017-03" db="EMBL/GenBank/DDBJ databases">
        <authorList>
            <person name="Sharma R."/>
            <person name="Thines M."/>
        </authorList>
    </citation>
    <scope>NUCLEOTIDE SEQUENCE [LARGE SCALE GENOMIC DNA]</scope>
</reference>
<accession>A0A1W5CZH3</accession>
<dbReference type="Pfam" id="PF10213">
    <property type="entry name" value="MRP-S28"/>
    <property type="match status" value="1"/>
</dbReference>
<evidence type="ECO:0000259" key="2">
    <source>
        <dbReference type="Pfam" id="PF10213"/>
    </source>
</evidence>
<dbReference type="GO" id="GO:0005763">
    <property type="term" value="C:mitochondrial small ribosomal subunit"/>
    <property type="evidence" value="ECO:0007669"/>
    <property type="project" value="TreeGrafter"/>
</dbReference>
<dbReference type="PANTHER" id="PTHR13490">
    <property type="entry name" value="MITOCHONDRIAL 28S RIBOSOMAL PROTEIN S28"/>
    <property type="match status" value="1"/>
</dbReference>